<dbReference type="SMART" id="SM00422">
    <property type="entry name" value="HTH_MERR"/>
    <property type="match status" value="1"/>
</dbReference>
<evidence type="ECO:0000256" key="4">
    <source>
        <dbReference type="ARBA" id="ARBA00023163"/>
    </source>
</evidence>
<accession>H3SPT7</accession>
<dbReference type="PRINTS" id="PR00040">
    <property type="entry name" value="HTHMERR"/>
</dbReference>
<dbReference type="RefSeq" id="WP_006680062.1">
    <property type="nucleotide sequence ID" value="NZ_AHKH01000191.1"/>
</dbReference>
<dbReference type="PANTHER" id="PTHR30204">
    <property type="entry name" value="REDOX-CYCLING DRUG-SENSING TRANSCRIPTIONAL ACTIVATOR SOXR"/>
    <property type="match status" value="1"/>
</dbReference>
<keyword evidence="2" id="KW-0805">Transcription regulation</keyword>
<dbReference type="PANTHER" id="PTHR30204:SF69">
    <property type="entry name" value="MERR-FAMILY TRANSCRIPTIONAL REGULATOR"/>
    <property type="match status" value="1"/>
</dbReference>
<dbReference type="InterPro" id="IPR009061">
    <property type="entry name" value="DNA-bd_dom_put_sf"/>
</dbReference>
<dbReference type="Gene3D" id="1.10.1660.10">
    <property type="match status" value="1"/>
</dbReference>
<evidence type="ECO:0000256" key="2">
    <source>
        <dbReference type="ARBA" id="ARBA00023015"/>
    </source>
</evidence>
<dbReference type="EMBL" id="AHKH01000191">
    <property type="protein sequence ID" value="EHQ58916.1"/>
    <property type="molecule type" value="Genomic_DNA"/>
</dbReference>
<evidence type="ECO:0000256" key="3">
    <source>
        <dbReference type="ARBA" id="ARBA00023125"/>
    </source>
</evidence>
<evidence type="ECO:0000313" key="6">
    <source>
        <dbReference type="EMBL" id="EHQ58916.1"/>
    </source>
</evidence>
<feature type="domain" description="HTH merR-type" evidence="5">
    <location>
        <begin position="4"/>
        <end position="73"/>
    </location>
</feature>
<dbReference type="AlphaFoldDB" id="H3SPT7"/>
<evidence type="ECO:0000256" key="1">
    <source>
        <dbReference type="ARBA" id="ARBA00022491"/>
    </source>
</evidence>
<keyword evidence="1" id="KW-0678">Repressor</keyword>
<keyword evidence="3" id="KW-0238">DNA-binding</keyword>
<protein>
    <submittedName>
        <fullName evidence="6">Transcriptional regulator</fullName>
    </submittedName>
</protein>
<dbReference type="GO" id="GO:0003700">
    <property type="term" value="F:DNA-binding transcription factor activity"/>
    <property type="evidence" value="ECO:0007669"/>
    <property type="project" value="InterPro"/>
</dbReference>
<dbReference type="InterPro" id="IPR000551">
    <property type="entry name" value="MerR-type_HTH_dom"/>
</dbReference>
<name>H3SPT7_9BACL</name>
<keyword evidence="7" id="KW-1185">Reference proteome</keyword>
<dbReference type="GO" id="GO:0003677">
    <property type="term" value="F:DNA binding"/>
    <property type="evidence" value="ECO:0007669"/>
    <property type="project" value="UniProtKB-KW"/>
</dbReference>
<organism evidence="6 7">
    <name type="scientific">Paenibacillus dendritiformis C454</name>
    <dbReference type="NCBI Taxonomy" id="1131935"/>
    <lineage>
        <taxon>Bacteria</taxon>
        <taxon>Bacillati</taxon>
        <taxon>Bacillota</taxon>
        <taxon>Bacilli</taxon>
        <taxon>Bacillales</taxon>
        <taxon>Paenibacillaceae</taxon>
        <taxon>Paenibacillus</taxon>
    </lineage>
</organism>
<dbReference type="PATRIC" id="fig|1131935.3.peg.5795"/>
<keyword evidence="4" id="KW-0804">Transcription</keyword>
<evidence type="ECO:0000259" key="5">
    <source>
        <dbReference type="PROSITE" id="PS50937"/>
    </source>
</evidence>
<dbReference type="OrthoDB" id="9773308at2"/>
<dbReference type="PROSITE" id="PS50937">
    <property type="entry name" value="HTH_MERR_2"/>
    <property type="match status" value="1"/>
</dbReference>
<comment type="caution">
    <text evidence="6">The sequence shown here is derived from an EMBL/GenBank/DDBJ whole genome shotgun (WGS) entry which is preliminary data.</text>
</comment>
<gene>
    <name evidence="6" type="ORF">PDENDC454_27990</name>
</gene>
<dbReference type="STRING" id="1131935.PDENDC454_27990"/>
<reference evidence="6 7" key="1">
    <citation type="journal article" date="2012" name="J. Bacteriol.">
        <title>Genome Sequence of the Pattern-Forming Social Bacterium Paenibacillus dendritiformis C454 Chiral Morphotype.</title>
        <authorList>
            <person name="Sirota-Madi A."/>
            <person name="Olender T."/>
            <person name="Helman Y."/>
            <person name="Brainis I."/>
            <person name="Finkelshtein A."/>
            <person name="Roth D."/>
            <person name="Hagai E."/>
            <person name="Leshkowitz D."/>
            <person name="Brodsky L."/>
            <person name="Galatenko V."/>
            <person name="Nikolaev V."/>
            <person name="Gutnick D.L."/>
            <person name="Lancet D."/>
            <person name="Ben-Jacob E."/>
        </authorList>
    </citation>
    <scope>NUCLEOTIDE SEQUENCE [LARGE SCALE GENOMIC DNA]</scope>
    <source>
        <strain evidence="6 7">C454</strain>
    </source>
</reference>
<dbReference type="Pfam" id="PF13411">
    <property type="entry name" value="MerR_1"/>
    <property type="match status" value="1"/>
</dbReference>
<dbReference type="Proteomes" id="UP000003900">
    <property type="component" value="Unassembled WGS sequence"/>
</dbReference>
<proteinExistence type="predicted"/>
<dbReference type="SUPFAM" id="SSF46955">
    <property type="entry name" value="Putative DNA-binding domain"/>
    <property type="match status" value="1"/>
</dbReference>
<sequence length="262" mass="30770">MKSEITISELAKLMNVSVHQIRYFEEKGVLRPAYTDNNQYRMYSIEQIYQLAHILLLRKLGVPVQAIKECMTSFSADQYRQLLHRSLLEIDTELLRLQELRQFITKVLHEQQNFRSQSNHYQIKQRETTYLMRWLEMDVQEKVTAKLLADQTMRVPNLFESDIHYIYDGSSTIAISMEAQEPGDFSLPDGEYLSLQRLVHEVDELEQMIEEFYDYAAAQSYVITGPLVLIERSYLSLFSNNELHYELQAFIEPAAAKLVRLS</sequence>
<dbReference type="InterPro" id="IPR047057">
    <property type="entry name" value="MerR_fam"/>
</dbReference>
<evidence type="ECO:0000313" key="7">
    <source>
        <dbReference type="Proteomes" id="UP000003900"/>
    </source>
</evidence>